<feature type="region of interest" description="Disordered" evidence="1">
    <location>
        <begin position="88"/>
        <end position="180"/>
    </location>
</feature>
<proteinExistence type="predicted"/>
<evidence type="ECO:0000313" key="2">
    <source>
        <dbReference type="EMBL" id="KAE9409441.1"/>
    </source>
</evidence>
<feature type="compositionally biased region" description="Acidic residues" evidence="1">
    <location>
        <begin position="135"/>
        <end position="148"/>
    </location>
</feature>
<dbReference type="OrthoDB" id="3226250at2759"/>
<evidence type="ECO:0000313" key="3">
    <source>
        <dbReference type="Proteomes" id="UP000799118"/>
    </source>
</evidence>
<accession>A0A6A4IFL4</accession>
<protein>
    <submittedName>
        <fullName evidence="2">Uncharacterized protein</fullName>
    </submittedName>
</protein>
<evidence type="ECO:0000256" key="1">
    <source>
        <dbReference type="SAM" id="MobiDB-lite"/>
    </source>
</evidence>
<keyword evidence="3" id="KW-1185">Reference proteome</keyword>
<gene>
    <name evidence="2" type="ORF">BT96DRAFT_1012447</name>
</gene>
<sequence>MKEKYAEDADHHRWFYDTDLDSDVDEDGNTTLPRRIRTVSRSEVYGIMATHCEWYLAQQLATSDIRHMYVNLKLWYAFCREVKAAKPLKEAHDKKRNPGRKWAWGTPYQPGKKSEERKKSKKKKKADYIFPRDVEDNDEEQVDDEEADAPGRPEYDDDLSGFSSAPDSDSDESDSNFDMNPENFRHVPRWMLTPPVRYPGQLSWSCPDRQCGYSVDLRNMPKSPVLSDAEYQFLQGHLFSAEQEEVQKLLFRIISEHYFEHGRRLGFVFADKAWEEWDSTVGDEDDVQDEMEVEVVIKNEPNF</sequence>
<organism evidence="2 3">
    <name type="scientific">Gymnopus androsaceus JB14</name>
    <dbReference type="NCBI Taxonomy" id="1447944"/>
    <lineage>
        <taxon>Eukaryota</taxon>
        <taxon>Fungi</taxon>
        <taxon>Dikarya</taxon>
        <taxon>Basidiomycota</taxon>
        <taxon>Agaricomycotina</taxon>
        <taxon>Agaricomycetes</taxon>
        <taxon>Agaricomycetidae</taxon>
        <taxon>Agaricales</taxon>
        <taxon>Marasmiineae</taxon>
        <taxon>Omphalotaceae</taxon>
        <taxon>Gymnopus</taxon>
    </lineage>
</organism>
<reference evidence="2" key="1">
    <citation type="journal article" date="2019" name="Environ. Microbiol.">
        <title>Fungal ecological strategies reflected in gene transcription - a case study of two litter decomposers.</title>
        <authorList>
            <person name="Barbi F."/>
            <person name="Kohler A."/>
            <person name="Barry K."/>
            <person name="Baskaran P."/>
            <person name="Daum C."/>
            <person name="Fauchery L."/>
            <person name="Ihrmark K."/>
            <person name="Kuo A."/>
            <person name="LaButti K."/>
            <person name="Lipzen A."/>
            <person name="Morin E."/>
            <person name="Grigoriev I.V."/>
            <person name="Henrissat B."/>
            <person name="Lindahl B."/>
            <person name="Martin F."/>
        </authorList>
    </citation>
    <scope>NUCLEOTIDE SEQUENCE</scope>
    <source>
        <strain evidence="2">JB14</strain>
    </source>
</reference>
<dbReference type="AlphaFoldDB" id="A0A6A4IFL4"/>
<dbReference type="Proteomes" id="UP000799118">
    <property type="component" value="Unassembled WGS sequence"/>
</dbReference>
<dbReference type="EMBL" id="ML769387">
    <property type="protein sequence ID" value="KAE9409441.1"/>
    <property type="molecule type" value="Genomic_DNA"/>
</dbReference>
<name>A0A6A4IFL4_9AGAR</name>